<keyword evidence="3" id="KW-1185">Reference proteome</keyword>
<name>A0ABQ1WHZ9_9FLAO</name>
<protein>
    <recommendedName>
        <fullName evidence="4">Polymer-forming cytoskeletal protein</fullName>
    </recommendedName>
</protein>
<organism evidence="2 3">
    <name type="scientific">Christiangramia forsetii</name>
    <dbReference type="NCBI Taxonomy" id="411153"/>
    <lineage>
        <taxon>Bacteria</taxon>
        <taxon>Pseudomonadati</taxon>
        <taxon>Bacteroidota</taxon>
        <taxon>Flavobacteriia</taxon>
        <taxon>Flavobacteriales</taxon>
        <taxon>Flavobacteriaceae</taxon>
        <taxon>Christiangramia</taxon>
    </lineage>
</organism>
<evidence type="ECO:0008006" key="4">
    <source>
        <dbReference type="Google" id="ProtNLM"/>
    </source>
</evidence>
<dbReference type="Proteomes" id="UP000605733">
    <property type="component" value="Unassembled WGS sequence"/>
</dbReference>
<evidence type="ECO:0000313" key="2">
    <source>
        <dbReference type="EMBL" id="GGG29283.1"/>
    </source>
</evidence>
<gene>
    <name evidence="2" type="ORF">GCM10011532_10950</name>
</gene>
<feature type="chain" id="PRO_5047086551" description="Polymer-forming cytoskeletal protein" evidence="1">
    <location>
        <begin position="22"/>
        <end position="208"/>
    </location>
</feature>
<dbReference type="PROSITE" id="PS51257">
    <property type="entry name" value="PROKAR_LIPOPROTEIN"/>
    <property type="match status" value="1"/>
</dbReference>
<dbReference type="RefSeq" id="WP_011711269.1">
    <property type="nucleotide sequence ID" value="NZ_BMIX01000002.1"/>
</dbReference>
<comment type="caution">
    <text evidence="2">The sequence shown here is derived from an EMBL/GenBank/DDBJ whole genome shotgun (WGS) entry which is preliminary data.</text>
</comment>
<accession>A0ABQ1WHZ9</accession>
<dbReference type="EMBL" id="BMIX01000002">
    <property type="protein sequence ID" value="GGG29283.1"/>
    <property type="molecule type" value="Genomic_DNA"/>
</dbReference>
<evidence type="ECO:0000256" key="1">
    <source>
        <dbReference type="SAM" id="SignalP"/>
    </source>
</evidence>
<proteinExistence type="predicted"/>
<sequence>MNTKFASFCFIAALAFTSCQSDVSSESPQEVNEVQNSLKEKKHDVNKWHDGPYYFENGSGKNLHEPGAFEGALANCDTYAHYEGAKELLAVYDAPESYHGEIEVNNIVVSDQLNICGTLSVQDEVKVNHAGTFNLGGDMTTEGDVKVNYGGHLVIEGKVVIKGDLVLHNNAILKFLGSDSTIEVLGKTKISKKAIIEGDFNDVSQKIK</sequence>
<evidence type="ECO:0000313" key="3">
    <source>
        <dbReference type="Proteomes" id="UP000605733"/>
    </source>
</evidence>
<feature type="signal peptide" evidence="1">
    <location>
        <begin position="1"/>
        <end position="21"/>
    </location>
</feature>
<keyword evidence="1" id="KW-0732">Signal</keyword>
<reference evidence="3" key="1">
    <citation type="journal article" date="2019" name="Int. J. Syst. Evol. Microbiol.">
        <title>The Global Catalogue of Microorganisms (GCM) 10K type strain sequencing project: providing services to taxonomists for standard genome sequencing and annotation.</title>
        <authorList>
            <consortium name="The Broad Institute Genomics Platform"/>
            <consortium name="The Broad Institute Genome Sequencing Center for Infectious Disease"/>
            <person name="Wu L."/>
            <person name="Ma J."/>
        </authorList>
    </citation>
    <scope>NUCLEOTIDE SEQUENCE [LARGE SCALE GENOMIC DNA]</scope>
    <source>
        <strain evidence="3">CGMCC 1.15422</strain>
    </source>
</reference>